<feature type="non-terminal residue" evidence="2">
    <location>
        <position position="109"/>
    </location>
</feature>
<evidence type="ECO:0000313" key="2">
    <source>
        <dbReference type="EMBL" id="PNX64967.1"/>
    </source>
</evidence>
<evidence type="ECO:0000259" key="1">
    <source>
        <dbReference type="Pfam" id="PF13962"/>
    </source>
</evidence>
<dbReference type="Pfam" id="PF13962">
    <property type="entry name" value="PGG"/>
    <property type="match status" value="1"/>
</dbReference>
<gene>
    <name evidence="2" type="ORF">L195_g054296</name>
</gene>
<proteinExistence type="predicted"/>
<evidence type="ECO:0000313" key="3">
    <source>
        <dbReference type="Proteomes" id="UP000236291"/>
    </source>
</evidence>
<dbReference type="AlphaFoldDB" id="A0A2K3KF87"/>
<name>A0A2K3KF87_TRIPR</name>
<dbReference type="Proteomes" id="UP000236291">
    <property type="component" value="Unassembled WGS sequence"/>
</dbReference>
<feature type="domain" description="PGG" evidence="1">
    <location>
        <begin position="31"/>
        <end position="68"/>
    </location>
</feature>
<dbReference type="InterPro" id="IPR026961">
    <property type="entry name" value="PGG_dom"/>
</dbReference>
<reference evidence="2 3" key="1">
    <citation type="journal article" date="2014" name="Am. J. Bot.">
        <title>Genome assembly and annotation for red clover (Trifolium pratense; Fabaceae).</title>
        <authorList>
            <person name="Istvanek J."/>
            <person name="Jaros M."/>
            <person name="Krenek A."/>
            <person name="Repkova J."/>
        </authorList>
    </citation>
    <scope>NUCLEOTIDE SEQUENCE [LARGE SCALE GENOMIC DNA]</scope>
    <source>
        <strain evidence="3">cv. Tatra</strain>
        <tissue evidence="2">Young leaves</tissue>
    </source>
</reference>
<dbReference type="EMBL" id="ASHM01094377">
    <property type="protein sequence ID" value="PNX64967.1"/>
    <property type="molecule type" value="Genomic_DNA"/>
</dbReference>
<sequence length="109" mass="12036">MTTVQVNHPKSSFRKLFEYLDEFFEYENRGKWIEDMRASISLTASIIATMTFSLATNPPGGVVQTSPGDVDLLDEKGRQCLVSNVTGLRLCLAEAVLGSIASDDYVPFL</sequence>
<reference evidence="2 3" key="2">
    <citation type="journal article" date="2017" name="Front. Plant Sci.">
        <title>Gene Classification and Mining of Molecular Markers Useful in Red Clover (Trifolium pratense) Breeding.</title>
        <authorList>
            <person name="Istvanek J."/>
            <person name="Dluhosova J."/>
            <person name="Dluhos P."/>
            <person name="Patkova L."/>
            <person name="Nedelnik J."/>
            <person name="Repkova J."/>
        </authorList>
    </citation>
    <scope>NUCLEOTIDE SEQUENCE [LARGE SCALE GENOMIC DNA]</scope>
    <source>
        <strain evidence="3">cv. Tatra</strain>
        <tissue evidence="2">Young leaves</tissue>
    </source>
</reference>
<comment type="caution">
    <text evidence="2">The sequence shown here is derived from an EMBL/GenBank/DDBJ whole genome shotgun (WGS) entry which is preliminary data.</text>
</comment>
<accession>A0A2K3KF87</accession>
<organism evidence="2 3">
    <name type="scientific">Trifolium pratense</name>
    <name type="common">Red clover</name>
    <dbReference type="NCBI Taxonomy" id="57577"/>
    <lineage>
        <taxon>Eukaryota</taxon>
        <taxon>Viridiplantae</taxon>
        <taxon>Streptophyta</taxon>
        <taxon>Embryophyta</taxon>
        <taxon>Tracheophyta</taxon>
        <taxon>Spermatophyta</taxon>
        <taxon>Magnoliopsida</taxon>
        <taxon>eudicotyledons</taxon>
        <taxon>Gunneridae</taxon>
        <taxon>Pentapetalae</taxon>
        <taxon>rosids</taxon>
        <taxon>fabids</taxon>
        <taxon>Fabales</taxon>
        <taxon>Fabaceae</taxon>
        <taxon>Papilionoideae</taxon>
        <taxon>50 kb inversion clade</taxon>
        <taxon>NPAAA clade</taxon>
        <taxon>Hologalegina</taxon>
        <taxon>IRL clade</taxon>
        <taxon>Trifolieae</taxon>
        <taxon>Trifolium</taxon>
    </lineage>
</organism>
<protein>
    <recommendedName>
        <fullName evidence="1">PGG domain-containing protein</fullName>
    </recommendedName>
</protein>